<reference evidence="2" key="1">
    <citation type="submission" date="2022-03" db="EMBL/GenBank/DDBJ databases">
        <title>Identification of a novel bacterium isolated from mangrove sediments.</title>
        <authorList>
            <person name="Pan X."/>
        </authorList>
    </citation>
    <scope>NUCLEOTIDE SEQUENCE</scope>
    <source>
        <strain evidence="2">B1949</strain>
    </source>
</reference>
<organism evidence="2 3">
    <name type="scientific">Novosphingobium organovorum</name>
    <dbReference type="NCBI Taxonomy" id="2930092"/>
    <lineage>
        <taxon>Bacteria</taxon>
        <taxon>Pseudomonadati</taxon>
        <taxon>Pseudomonadota</taxon>
        <taxon>Alphaproteobacteria</taxon>
        <taxon>Sphingomonadales</taxon>
        <taxon>Sphingomonadaceae</taxon>
        <taxon>Novosphingobium</taxon>
    </lineage>
</organism>
<comment type="caution">
    <text evidence="2">The sequence shown here is derived from an EMBL/GenBank/DDBJ whole genome shotgun (WGS) entry which is preliminary data.</text>
</comment>
<dbReference type="InterPro" id="IPR036869">
    <property type="entry name" value="J_dom_sf"/>
</dbReference>
<evidence type="ECO:0000313" key="2">
    <source>
        <dbReference type="EMBL" id="MCJ2181256.1"/>
    </source>
</evidence>
<dbReference type="Pfam" id="PF00226">
    <property type="entry name" value="DnaJ"/>
    <property type="match status" value="1"/>
</dbReference>
<dbReference type="Gene3D" id="1.10.287.110">
    <property type="entry name" value="DnaJ domain"/>
    <property type="match status" value="1"/>
</dbReference>
<dbReference type="Proteomes" id="UP001162881">
    <property type="component" value="Unassembled WGS sequence"/>
</dbReference>
<dbReference type="SUPFAM" id="SSF46565">
    <property type="entry name" value="Chaperone J-domain"/>
    <property type="match status" value="1"/>
</dbReference>
<accession>A0ABT0B856</accession>
<feature type="domain" description="J" evidence="1">
    <location>
        <begin position="140"/>
        <end position="197"/>
    </location>
</feature>
<protein>
    <submittedName>
        <fullName evidence="2">J domain-containing protein</fullName>
    </submittedName>
</protein>
<dbReference type="CDD" id="cd06257">
    <property type="entry name" value="DnaJ"/>
    <property type="match status" value="1"/>
</dbReference>
<evidence type="ECO:0000259" key="1">
    <source>
        <dbReference type="PROSITE" id="PS50076"/>
    </source>
</evidence>
<dbReference type="RefSeq" id="WP_244016362.1">
    <property type="nucleotide sequence ID" value="NZ_JALHLF010000001.1"/>
</dbReference>
<dbReference type="InterPro" id="IPR001623">
    <property type="entry name" value="DnaJ_domain"/>
</dbReference>
<evidence type="ECO:0000313" key="3">
    <source>
        <dbReference type="Proteomes" id="UP001162881"/>
    </source>
</evidence>
<dbReference type="SMART" id="SM00271">
    <property type="entry name" value="DnaJ"/>
    <property type="match status" value="1"/>
</dbReference>
<name>A0ABT0B856_9SPHN</name>
<proteinExistence type="predicted"/>
<dbReference type="EMBL" id="JALHLF010000001">
    <property type="protein sequence ID" value="MCJ2181256.1"/>
    <property type="molecule type" value="Genomic_DNA"/>
</dbReference>
<dbReference type="PROSITE" id="PS50076">
    <property type="entry name" value="DNAJ_2"/>
    <property type="match status" value="1"/>
</dbReference>
<keyword evidence="3" id="KW-1185">Reference proteome</keyword>
<gene>
    <name evidence="2" type="ORF">MTR62_00815</name>
</gene>
<sequence>MRQHRFHGRFESTGRECSWPGCEEAGEFRAPGARSPSFDGPGDYRWFCLNHVREFNAGYDYFEGMEPEEIFRAQSPLHGWESTARAFRPEETVDGAPHWAKFSDPLEAIGARARAHVKRRKGAMQEEFQANARFTAAERGALKVLGLERDVDAKTLRMRYTRLLRQYHPDHNGGDHGHQDKLQGVVEAYQLLRKAKAFA</sequence>
<dbReference type="PRINTS" id="PR00625">
    <property type="entry name" value="JDOMAIN"/>
</dbReference>